<protein>
    <submittedName>
        <fullName evidence="2">UDP-glycosyltransferase 88A1</fullName>
    </submittedName>
</protein>
<organism evidence="2">
    <name type="scientific">Glycine soja</name>
    <name type="common">Wild soybean</name>
    <dbReference type="NCBI Taxonomy" id="3848"/>
    <lineage>
        <taxon>Eukaryota</taxon>
        <taxon>Viridiplantae</taxon>
        <taxon>Streptophyta</taxon>
        <taxon>Embryophyta</taxon>
        <taxon>Tracheophyta</taxon>
        <taxon>Spermatophyta</taxon>
        <taxon>Magnoliopsida</taxon>
        <taxon>eudicotyledons</taxon>
        <taxon>Gunneridae</taxon>
        <taxon>Pentapetalae</taxon>
        <taxon>rosids</taxon>
        <taxon>fabids</taxon>
        <taxon>Fabales</taxon>
        <taxon>Fabaceae</taxon>
        <taxon>Papilionoideae</taxon>
        <taxon>50 kb inversion clade</taxon>
        <taxon>NPAAA clade</taxon>
        <taxon>indigoferoid/millettioid clade</taxon>
        <taxon>Phaseoleae</taxon>
        <taxon>Glycine</taxon>
        <taxon>Glycine subgen. Soja</taxon>
    </lineage>
</organism>
<keyword evidence="1" id="KW-0812">Transmembrane</keyword>
<keyword evidence="1" id="KW-1133">Transmembrane helix</keyword>
<dbReference type="Gene3D" id="3.40.50.2000">
    <property type="entry name" value="Glycogen Phosphorylase B"/>
    <property type="match status" value="1"/>
</dbReference>
<accession>A0A0B2SN39</accession>
<dbReference type="EMBL" id="KN642011">
    <property type="protein sequence ID" value="KHN45672.1"/>
    <property type="molecule type" value="Genomic_DNA"/>
</dbReference>
<feature type="transmembrane region" description="Helical" evidence="1">
    <location>
        <begin position="12"/>
        <end position="28"/>
    </location>
</feature>
<gene>
    <name evidence="2" type="ORF">glysoja_044528</name>
</gene>
<dbReference type="Proteomes" id="UP000053555">
    <property type="component" value="Unassembled WGS sequence"/>
</dbReference>
<name>A0A0B2SN39_GLYSO</name>
<keyword evidence="1" id="KW-0472">Membrane</keyword>
<dbReference type="SUPFAM" id="SSF53756">
    <property type="entry name" value="UDP-Glycosyltransferase/glycogen phosphorylase"/>
    <property type="match status" value="1"/>
</dbReference>
<dbReference type="AlphaFoldDB" id="A0A0B2SN39"/>
<reference evidence="2" key="1">
    <citation type="submission" date="2014-07" db="EMBL/GenBank/DDBJ databases">
        <title>Identification of a novel salt tolerance gene in wild soybean by whole-genome sequencing.</title>
        <authorList>
            <person name="Lam H.-M."/>
            <person name="Qi X."/>
            <person name="Li M.-W."/>
            <person name="Liu X."/>
            <person name="Xie M."/>
            <person name="Ni M."/>
            <person name="Xu X."/>
        </authorList>
    </citation>
    <scope>NUCLEOTIDE SEQUENCE [LARGE SCALE GENOMIC DNA]</scope>
    <source>
        <tissue evidence="2">Root</tissue>
    </source>
</reference>
<evidence type="ECO:0000313" key="2">
    <source>
        <dbReference type="EMBL" id="KHN45672.1"/>
    </source>
</evidence>
<keyword evidence="2" id="KW-0808">Transferase</keyword>
<dbReference type="GO" id="GO:0016740">
    <property type="term" value="F:transferase activity"/>
    <property type="evidence" value="ECO:0007669"/>
    <property type="project" value="UniProtKB-KW"/>
</dbReference>
<proteinExistence type="predicted"/>
<evidence type="ECO:0000256" key="1">
    <source>
        <dbReference type="SAM" id="Phobius"/>
    </source>
</evidence>
<sequence>MEPTSSLGIPVYYFFAYGAAVLALFSNFPKLHEETSLSFKDMVGVELHVPASAPLKAMDMIEPMLERDDHAY</sequence>